<name>A0A1X7VWQ5_AMPQE</name>
<reference evidence="1" key="1">
    <citation type="submission" date="2017-05" db="UniProtKB">
        <authorList>
            <consortium name="EnsemblMetazoa"/>
        </authorList>
    </citation>
    <scope>IDENTIFICATION</scope>
</reference>
<dbReference type="AlphaFoldDB" id="A0A1X7VWQ5"/>
<proteinExistence type="predicted"/>
<evidence type="ECO:0000313" key="1">
    <source>
        <dbReference type="EnsemblMetazoa" id="Aqu2.1.43838_001"/>
    </source>
</evidence>
<accession>A0A1X7VWQ5</accession>
<dbReference type="EnsemblMetazoa" id="Aqu2.1.43838_001">
    <property type="protein sequence ID" value="Aqu2.1.43838_001"/>
    <property type="gene ID" value="Aqu2.1.43838"/>
</dbReference>
<dbReference type="InParanoid" id="A0A1X7VWQ5"/>
<protein>
    <submittedName>
        <fullName evidence="1">Uncharacterized protein</fullName>
    </submittedName>
</protein>
<organism evidence="1">
    <name type="scientific">Amphimedon queenslandica</name>
    <name type="common">Sponge</name>
    <dbReference type="NCBI Taxonomy" id="400682"/>
    <lineage>
        <taxon>Eukaryota</taxon>
        <taxon>Metazoa</taxon>
        <taxon>Porifera</taxon>
        <taxon>Demospongiae</taxon>
        <taxon>Heteroscleromorpha</taxon>
        <taxon>Haplosclerida</taxon>
        <taxon>Niphatidae</taxon>
        <taxon>Amphimedon</taxon>
    </lineage>
</organism>
<sequence length="300" mass="34117">MKKNKQPKSISVDTFGRYGKCTVQFPPSVSVETEDVLKALQKEIKLKDLSMKVFALYTGELGRPKMRLEKGDKVPLQEPLCLQRTGLDISKDLKIARTDDTATHLLYSEILNDPEKLHPTDEEKLQLEEFLDPSFPTERQYLEAAAKVYGYTSTRIPNCTLKTDIKHRGQQIEPGSNVTCTCNEDSFEIQCKGKSLKWEWKLIKRWKIRLENDQACFELCNEVSPNASILQWIVIDTDQAALLQQAAMEMCNKLLYKIKPELKPVEICVGSQGQTGKGFAEYMNLVLFGAGRNFTSLEDL</sequence>